<proteinExistence type="inferred from homology"/>
<dbReference type="GeneTree" id="ENSGT00940000164002"/>
<evidence type="ECO:0000256" key="2">
    <source>
        <dbReference type="ARBA" id="ARBA00004606"/>
    </source>
</evidence>
<dbReference type="PANTHER" id="PTHR23033:SF52">
    <property type="entry name" value="GLYCOPROTEIN-N-ACETYLGALACTOSAMINE 3-BETA-GALACTOSYLTRANSFERASE 1"/>
    <property type="match status" value="1"/>
</dbReference>
<name>A0A8C5LS65_9ANUR</name>
<dbReference type="InterPro" id="IPR003378">
    <property type="entry name" value="Fringe-like_glycosylTrfase"/>
</dbReference>
<dbReference type="InterPro" id="IPR026050">
    <property type="entry name" value="C1GALT1/C1GALT1_chp1"/>
</dbReference>
<comment type="similarity">
    <text evidence="4">Belongs to the glycosyltransferase 31 family. Beta3-Gal-T subfamily.</text>
</comment>
<evidence type="ECO:0000313" key="20">
    <source>
        <dbReference type="Proteomes" id="UP000694569"/>
    </source>
</evidence>
<dbReference type="Gene3D" id="3.90.550.50">
    <property type="match status" value="1"/>
</dbReference>
<dbReference type="EC" id="2.4.1.122" evidence="5"/>
<dbReference type="GO" id="GO:0001525">
    <property type="term" value="P:angiogenesis"/>
    <property type="evidence" value="ECO:0007669"/>
    <property type="project" value="UniProtKB-ARBA"/>
</dbReference>
<evidence type="ECO:0000256" key="5">
    <source>
        <dbReference type="ARBA" id="ARBA00012557"/>
    </source>
</evidence>
<keyword evidence="14" id="KW-1015">Disulfide bond</keyword>
<evidence type="ECO:0000256" key="7">
    <source>
        <dbReference type="ARBA" id="ARBA00022679"/>
    </source>
</evidence>
<evidence type="ECO:0000256" key="11">
    <source>
        <dbReference type="ARBA" id="ARBA00022968"/>
    </source>
</evidence>
<keyword evidence="6" id="KW-0328">Glycosyltransferase</keyword>
<reference evidence="19" key="1">
    <citation type="submission" date="2025-08" db="UniProtKB">
        <authorList>
            <consortium name="Ensembl"/>
        </authorList>
    </citation>
    <scope>IDENTIFICATION</scope>
</reference>
<protein>
    <recommendedName>
        <fullName evidence="5">N-acetylgalactosaminide beta-1,3-galactosyltransferase</fullName>
        <ecNumber evidence="5">2.4.1.122</ecNumber>
    </recommendedName>
</protein>
<dbReference type="FunFam" id="3.90.550.50:FF:000007">
    <property type="entry name" value="Glycoprotein-N-acetylgalactosamine 3-beta-galactosyltransferase 1"/>
    <property type="match status" value="1"/>
</dbReference>
<evidence type="ECO:0000256" key="3">
    <source>
        <dbReference type="ARBA" id="ARBA00004922"/>
    </source>
</evidence>
<keyword evidence="8 17" id="KW-0812">Transmembrane</keyword>
<keyword evidence="13 17" id="KW-0472">Membrane</keyword>
<dbReference type="GO" id="GO:0016020">
    <property type="term" value="C:membrane"/>
    <property type="evidence" value="ECO:0007669"/>
    <property type="project" value="UniProtKB-SubCell"/>
</dbReference>
<evidence type="ECO:0000313" key="19">
    <source>
        <dbReference type="Ensembl" id="ENSLLEP00000001787.1"/>
    </source>
</evidence>
<evidence type="ECO:0000259" key="18">
    <source>
        <dbReference type="Pfam" id="PF02434"/>
    </source>
</evidence>
<dbReference type="Pfam" id="PF02434">
    <property type="entry name" value="Fringe"/>
    <property type="match status" value="1"/>
</dbReference>
<sequence>MHAAEKQRGQTSRWCLPGPGGNKISELQQQEELPAGLLLIKTNHELIMMMSKRRCISWLFFVAGTVVGFLATFYICHNIFTYTAKKTTVPELQDQYPLSKDLSRKVRVLCWLMTAPDNLDTKTIHVKNSWTRHCNIALFMSSVTDESFPTIGLGTKEGRDHLYWKTIRAFQYIHKHYYEKADWFFKADDDTYVVVENLRWMLSNYSPDQPVYFGKRFKYESKENYMSGGAGYVLSKEALNRFVEGFQKENCTHTTSLEDIGLGQCLEKMGVIAGDSRDTEQRETFHPLPLDYHIAGRFEKSFWYPNITYYPIVEGPQCCSDLAISFHYVKPQLMHTLEYFTYHLRPYGYQYRYQPPLPENAKRLPVHN</sequence>
<comment type="cofactor">
    <cofactor evidence="1">
        <name>Mn(2+)</name>
        <dbReference type="ChEBI" id="CHEBI:29035"/>
    </cofactor>
</comment>
<evidence type="ECO:0000256" key="10">
    <source>
        <dbReference type="ARBA" id="ARBA00022741"/>
    </source>
</evidence>
<dbReference type="OrthoDB" id="414175at2759"/>
<evidence type="ECO:0000256" key="9">
    <source>
        <dbReference type="ARBA" id="ARBA00022723"/>
    </source>
</evidence>
<reference evidence="19" key="2">
    <citation type="submission" date="2025-09" db="UniProtKB">
        <authorList>
            <consortium name="Ensembl"/>
        </authorList>
    </citation>
    <scope>IDENTIFICATION</scope>
</reference>
<keyword evidence="15" id="KW-0464">Manganese</keyword>
<keyword evidence="20" id="KW-1185">Reference proteome</keyword>
<evidence type="ECO:0000256" key="15">
    <source>
        <dbReference type="ARBA" id="ARBA00023211"/>
    </source>
</evidence>
<keyword evidence="9" id="KW-0479">Metal-binding</keyword>
<evidence type="ECO:0000256" key="14">
    <source>
        <dbReference type="ARBA" id="ARBA00023157"/>
    </source>
</evidence>
<dbReference type="PANTHER" id="PTHR23033">
    <property type="entry name" value="BETA1,3-GALACTOSYLTRANSFERASE"/>
    <property type="match status" value="1"/>
</dbReference>
<dbReference type="Proteomes" id="UP000694569">
    <property type="component" value="Unplaced"/>
</dbReference>
<evidence type="ECO:0000256" key="12">
    <source>
        <dbReference type="ARBA" id="ARBA00022989"/>
    </source>
</evidence>
<dbReference type="Ensembl" id="ENSLLET00000001868.1">
    <property type="protein sequence ID" value="ENSLLEP00000001787.1"/>
    <property type="gene ID" value="ENSLLEG00000001163.1"/>
</dbReference>
<organism evidence="19 20">
    <name type="scientific">Leptobrachium leishanense</name>
    <name type="common">Leishan spiny toad</name>
    <dbReference type="NCBI Taxonomy" id="445787"/>
    <lineage>
        <taxon>Eukaryota</taxon>
        <taxon>Metazoa</taxon>
        <taxon>Chordata</taxon>
        <taxon>Craniata</taxon>
        <taxon>Vertebrata</taxon>
        <taxon>Euteleostomi</taxon>
        <taxon>Amphibia</taxon>
        <taxon>Batrachia</taxon>
        <taxon>Anura</taxon>
        <taxon>Pelobatoidea</taxon>
        <taxon>Megophryidae</taxon>
        <taxon>Leptobrachium</taxon>
    </lineage>
</organism>
<dbReference type="GO" id="GO:0000166">
    <property type="term" value="F:nucleotide binding"/>
    <property type="evidence" value="ECO:0007669"/>
    <property type="project" value="UniProtKB-KW"/>
</dbReference>
<evidence type="ECO:0000256" key="4">
    <source>
        <dbReference type="ARBA" id="ARBA00006462"/>
    </source>
</evidence>
<dbReference type="AlphaFoldDB" id="A0A8C5LS65"/>
<evidence type="ECO:0000256" key="13">
    <source>
        <dbReference type="ARBA" id="ARBA00023136"/>
    </source>
</evidence>
<evidence type="ECO:0000256" key="17">
    <source>
        <dbReference type="SAM" id="Phobius"/>
    </source>
</evidence>
<accession>A0A8C5LS65</accession>
<feature type="domain" description="Fringe-like glycosyltransferase" evidence="18">
    <location>
        <begin position="126"/>
        <end position="271"/>
    </location>
</feature>
<keyword evidence="11" id="KW-0735">Signal-anchor</keyword>
<comment type="subcellular location">
    <subcellularLocation>
        <location evidence="2">Membrane</location>
        <topology evidence="2">Single-pass type II membrane protein</topology>
    </subcellularLocation>
</comment>
<evidence type="ECO:0000256" key="1">
    <source>
        <dbReference type="ARBA" id="ARBA00001936"/>
    </source>
</evidence>
<dbReference type="GO" id="GO:0016263">
    <property type="term" value="F:glycoprotein-N-acetylgalactosamine 3-beta-galactosyltransferase activity"/>
    <property type="evidence" value="ECO:0007669"/>
    <property type="project" value="UniProtKB-EC"/>
</dbReference>
<evidence type="ECO:0000256" key="6">
    <source>
        <dbReference type="ARBA" id="ARBA00022676"/>
    </source>
</evidence>
<feature type="transmembrane region" description="Helical" evidence="17">
    <location>
        <begin position="55"/>
        <end position="75"/>
    </location>
</feature>
<evidence type="ECO:0000256" key="16">
    <source>
        <dbReference type="ARBA" id="ARBA00048842"/>
    </source>
</evidence>
<comment type="pathway">
    <text evidence="3">Protein modification; protein glycosylation.</text>
</comment>
<keyword evidence="10" id="KW-0547">Nucleotide-binding</keyword>
<keyword evidence="12 17" id="KW-1133">Transmembrane helix</keyword>
<comment type="catalytic activity">
    <reaction evidence="16">
        <text>an N-acetyl-alpha-D-galactosaminyl derivative + UDP-alpha-D-galactose = a beta-D-galactosyl-(1-&gt;3)-N-acetyl-alpha-D-galactosaminyl derivative + UDP + H(+)</text>
        <dbReference type="Rhea" id="RHEA:15621"/>
        <dbReference type="ChEBI" id="CHEBI:15378"/>
        <dbReference type="ChEBI" id="CHEBI:28257"/>
        <dbReference type="ChEBI" id="CHEBI:58223"/>
        <dbReference type="ChEBI" id="CHEBI:66914"/>
        <dbReference type="ChEBI" id="CHEBI:133470"/>
        <dbReference type="EC" id="2.4.1.122"/>
    </reaction>
</comment>
<keyword evidence="7" id="KW-0808">Transferase</keyword>
<dbReference type="GO" id="GO:0046872">
    <property type="term" value="F:metal ion binding"/>
    <property type="evidence" value="ECO:0007669"/>
    <property type="project" value="UniProtKB-KW"/>
</dbReference>
<evidence type="ECO:0000256" key="8">
    <source>
        <dbReference type="ARBA" id="ARBA00022692"/>
    </source>
</evidence>
<dbReference type="UniPathway" id="UPA00378"/>